<dbReference type="OrthoDB" id="1669814at2759"/>
<dbReference type="SUPFAM" id="SSF51735">
    <property type="entry name" value="NAD(P)-binding Rossmann-fold domains"/>
    <property type="match status" value="1"/>
</dbReference>
<dbReference type="PANTHER" id="PTHR24321">
    <property type="entry name" value="DEHYDROGENASES, SHORT CHAIN"/>
    <property type="match status" value="1"/>
</dbReference>
<dbReference type="FunFam" id="3.40.50.720:FF:000084">
    <property type="entry name" value="Short-chain dehydrogenase reductase"/>
    <property type="match status" value="1"/>
</dbReference>
<dbReference type="GO" id="GO:0016491">
    <property type="term" value="F:oxidoreductase activity"/>
    <property type="evidence" value="ECO:0007669"/>
    <property type="project" value="UniProtKB-KW"/>
</dbReference>
<dbReference type="InterPro" id="IPR002347">
    <property type="entry name" value="SDR_fam"/>
</dbReference>
<dbReference type="STRING" id="1442371.A0A0D2I6H3"/>
<dbReference type="PRINTS" id="PR00080">
    <property type="entry name" value="SDRFAMILY"/>
</dbReference>
<dbReference type="AlphaFoldDB" id="A0A0D2I6H3"/>
<organism evidence="4 5">
    <name type="scientific">Fonsecaea multimorphosa CBS 102226</name>
    <dbReference type="NCBI Taxonomy" id="1442371"/>
    <lineage>
        <taxon>Eukaryota</taxon>
        <taxon>Fungi</taxon>
        <taxon>Dikarya</taxon>
        <taxon>Ascomycota</taxon>
        <taxon>Pezizomycotina</taxon>
        <taxon>Eurotiomycetes</taxon>
        <taxon>Chaetothyriomycetidae</taxon>
        <taxon>Chaetothyriales</taxon>
        <taxon>Herpotrichiellaceae</taxon>
        <taxon>Fonsecaea</taxon>
    </lineage>
</organism>
<accession>A0A0D2I6H3</accession>
<evidence type="ECO:0000256" key="1">
    <source>
        <dbReference type="ARBA" id="ARBA00006484"/>
    </source>
</evidence>
<dbReference type="InterPro" id="IPR020904">
    <property type="entry name" value="Sc_DH/Rdtase_CS"/>
</dbReference>
<comment type="similarity">
    <text evidence="1">Belongs to the short-chain dehydrogenases/reductases (SDR) family.</text>
</comment>
<dbReference type="PROSITE" id="PS00061">
    <property type="entry name" value="ADH_SHORT"/>
    <property type="match status" value="1"/>
</dbReference>
<dbReference type="EMBL" id="KN848100">
    <property type="protein sequence ID" value="KIX92816.1"/>
    <property type="molecule type" value="Genomic_DNA"/>
</dbReference>
<dbReference type="RefSeq" id="XP_016626939.1">
    <property type="nucleotide sequence ID" value="XM_016781968.1"/>
</dbReference>
<reference evidence="4 5" key="1">
    <citation type="submission" date="2015-01" db="EMBL/GenBank/DDBJ databases">
        <title>The Genome Sequence of Fonsecaea multimorphosa CBS 102226.</title>
        <authorList>
            <consortium name="The Broad Institute Genomics Platform"/>
            <person name="Cuomo C."/>
            <person name="de Hoog S."/>
            <person name="Gorbushina A."/>
            <person name="Stielow B."/>
            <person name="Teixiera M."/>
            <person name="Abouelleil A."/>
            <person name="Chapman S.B."/>
            <person name="Priest M."/>
            <person name="Young S.K."/>
            <person name="Wortman J."/>
            <person name="Nusbaum C."/>
            <person name="Birren B."/>
        </authorList>
    </citation>
    <scope>NUCLEOTIDE SEQUENCE [LARGE SCALE GENOMIC DNA]</scope>
    <source>
        <strain evidence="4 5">CBS 102226</strain>
    </source>
</reference>
<proteinExistence type="inferred from homology"/>
<dbReference type="PRINTS" id="PR00081">
    <property type="entry name" value="GDHRDH"/>
</dbReference>
<evidence type="ECO:0000313" key="4">
    <source>
        <dbReference type="EMBL" id="KIX92816.1"/>
    </source>
</evidence>
<keyword evidence="5" id="KW-1185">Reference proteome</keyword>
<dbReference type="InterPro" id="IPR036291">
    <property type="entry name" value="NAD(P)-bd_dom_sf"/>
</dbReference>
<keyword evidence="3" id="KW-0560">Oxidoreductase</keyword>
<dbReference type="Pfam" id="PF13561">
    <property type="entry name" value="adh_short_C2"/>
    <property type="match status" value="1"/>
</dbReference>
<evidence type="ECO:0000256" key="2">
    <source>
        <dbReference type="ARBA" id="ARBA00022857"/>
    </source>
</evidence>
<name>A0A0D2I6H3_9EURO</name>
<protein>
    <submittedName>
        <fullName evidence="4">Uncharacterized protein</fullName>
    </submittedName>
</protein>
<dbReference type="Gene3D" id="3.40.50.720">
    <property type="entry name" value="NAD(P)-binding Rossmann-like Domain"/>
    <property type="match status" value="1"/>
</dbReference>
<sequence>MSLENQVIAVTGAGSGIGRATAMYLANIGARVGLLDIRSPQVVAETINQKHGENRAFACACDVRSSGDVDKAFQSIVDALGPLNGAVNLAGVVGKGRKLGTEEGRLKDLSDEEWERVVATNLTGTKNCMRAELQRLSPSGGSIVNTASVAGQQGTPYNSAYAVSKAGVISLTKSVAKETGKHNVRINAISPGVVDTPLLDSFTDDSSRPGFMANTNALGRAAQPTEVAKMIAFLLSNDSSYCTGAVCLLPVCASVETKQPIDVKPIRYSTSTVVGNN</sequence>
<keyword evidence="2" id="KW-0521">NADP</keyword>
<dbReference type="GeneID" id="27717225"/>
<evidence type="ECO:0000256" key="3">
    <source>
        <dbReference type="ARBA" id="ARBA00023002"/>
    </source>
</evidence>
<dbReference type="VEuPathDB" id="FungiDB:Z520_11479"/>
<evidence type="ECO:0000313" key="5">
    <source>
        <dbReference type="Proteomes" id="UP000053411"/>
    </source>
</evidence>
<dbReference type="PANTHER" id="PTHR24321:SF8">
    <property type="entry name" value="ESTRADIOL 17-BETA-DEHYDROGENASE 8-RELATED"/>
    <property type="match status" value="1"/>
</dbReference>
<gene>
    <name evidence="4" type="ORF">Z520_11479</name>
</gene>
<dbReference type="CDD" id="cd05233">
    <property type="entry name" value="SDR_c"/>
    <property type="match status" value="1"/>
</dbReference>
<dbReference type="Proteomes" id="UP000053411">
    <property type="component" value="Unassembled WGS sequence"/>
</dbReference>